<feature type="domain" description="DCD" evidence="2">
    <location>
        <begin position="33"/>
        <end position="166"/>
    </location>
</feature>
<keyword evidence="4" id="KW-1185">Reference proteome</keyword>
<dbReference type="OMA" id="LAYPDQH"/>
<evidence type="ECO:0000259" key="2">
    <source>
        <dbReference type="PROSITE" id="PS51222"/>
    </source>
</evidence>
<dbReference type="EMBL" id="CM007382">
    <property type="protein sequence ID" value="ONK77126.1"/>
    <property type="molecule type" value="Genomic_DNA"/>
</dbReference>
<name>A0A5P1FFH7_ASPOF</name>
<dbReference type="Pfam" id="PF01344">
    <property type="entry name" value="Kelch_1"/>
    <property type="match status" value="2"/>
</dbReference>
<dbReference type="Pfam" id="PF24681">
    <property type="entry name" value="Kelch_KLHDC2_KLHL20_DRC7"/>
    <property type="match status" value="1"/>
</dbReference>
<dbReference type="InterPro" id="IPR013989">
    <property type="entry name" value="Dev_and_cell_death_domain"/>
</dbReference>
<reference evidence="4" key="1">
    <citation type="journal article" date="2017" name="Nat. Commun.">
        <title>The asparagus genome sheds light on the origin and evolution of a young Y chromosome.</title>
        <authorList>
            <person name="Harkess A."/>
            <person name="Zhou J."/>
            <person name="Xu C."/>
            <person name="Bowers J.E."/>
            <person name="Van der Hulst R."/>
            <person name="Ayyampalayam S."/>
            <person name="Mercati F."/>
            <person name="Riccardi P."/>
            <person name="McKain M.R."/>
            <person name="Kakrana A."/>
            <person name="Tang H."/>
            <person name="Ray J."/>
            <person name="Groenendijk J."/>
            <person name="Arikit S."/>
            <person name="Mathioni S.M."/>
            <person name="Nakano M."/>
            <person name="Shan H."/>
            <person name="Telgmann-Rauber A."/>
            <person name="Kanno A."/>
            <person name="Yue Z."/>
            <person name="Chen H."/>
            <person name="Li W."/>
            <person name="Chen Y."/>
            <person name="Xu X."/>
            <person name="Zhang Y."/>
            <person name="Luo S."/>
            <person name="Chen H."/>
            <person name="Gao J."/>
            <person name="Mao Z."/>
            <person name="Pires J.C."/>
            <person name="Luo M."/>
            <person name="Kudrna D."/>
            <person name="Wing R.A."/>
            <person name="Meyers B.C."/>
            <person name="Yi K."/>
            <person name="Kong H."/>
            <person name="Lavrijsen P."/>
            <person name="Sunseri F."/>
            <person name="Falavigna A."/>
            <person name="Ye Y."/>
            <person name="Leebens-Mack J.H."/>
            <person name="Chen G."/>
        </authorList>
    </citation>
    <scope>NUCLEOTIDE SEQUENCE [LARGE SCALE GENOMIC DNA]</scope>
    <source>
        <strain evidence="4">cv. DH0086</strain>
    </source>
</reference>
<feature type="coiled-coil region" evidence="1">
    <location>
        <begin position="320"/>
        <end position="375"/>
    </location>
</feature>
<dbReference type="Pfam" id="PF10539">
    <property type="entry name" value="Dev_Cell_Death"/>
    <property type="match status" value="1"/>
</dbReference>
<organism evidence="3 4">
    <name type="scientific">Asparagus officinalis</name>
    <name type="common">Garden asparagus</name>
    <dbReference type="NCBI Taxonomy" id="4686"/>
    <lineage>
        <taxon>Eukaryota</taxon>
        <taxon>Viridiplantae</taxon>
        <taxon>Streptophyta</taxon>
        <taxon>Embryophyta</taxon>
        <taxon>Tracheophyta</taxon>
        <taxon>Spermatophyta</taxon>
        <taxon>Magnoliopsida</taxon>
        <taxon>Liliopsida</taxon>
        <taxon>Asparagales</taxon>
        <taxon>Asparagaceae</taxon>
        <taxon>Asparagoideae</taxon>
        <taxon>Asparagus</taxon>
    </lineage>
</organism>
<dbReference type="AlphaFoldDB" id="A0A5P1FFH7"/>
<evidence type="ECO:0000313" key="3">
    <source>
        <dbReference type="EMBL" id="ONK77126.1"/>
    </source>
</evidence>
<dbReference type="PANTHER" id="PTHR46034:SF7">
    <property type="entry name" value="INFLUENZA VIRUS NS1A-BINDING PROTEIN"/>
    <property type="match status" value="1"/>
</dbReference>
<evidence type="ECO:0000256" key="1">
    <source>
        <dbReference type="SAM" id="Coils"/>
    </source>
</evidence>
<keyword evidence="1" id="KW-0175">Coiled coil</keyword>
<dbReference type="Gramene" id="ONK77126">
    <property type="protein sequence ID" value="ONK77126"/>
    <property type="gene ID" value="A4U43_C02F3360"/>
</dbReference>
<dbReference type="PANTHER" id="PTHR46034">
    <property type="match status" value="1"/>
</dbReference>
<dbReference type="Gene3D" id="2.120.10.80">
    <property type="entry name" value="Kelch-type beta propeller"/>
    <property type="match status" value="2"/>
</dbReference>
<sequence>MGAGRRTQTFFAAESWAPLPGNGSLPTRNLDKKDLGGAIFGCKHNTMPECLTKQLFGLPHGHFSYVRNIGEGLPLFLFNYSDRKLHGIYEAASNGRMSFDAYAWTDGGSERTPYPAQVYIRTRTQCQPLTENQFKTIIQDNYFAGSHFWFELDHAQTRGLIALFKPSPHMPIVKELFPPLPAKKLAPKKELVTQPPPTKWKAVENKEYPNAEARYINFEDVDSKGRVSDWEDLSENNMHKLGSGSNSVSIPTSSDINYANELEHLKSSSSGENSIGSDYNYVNAEQVPIPASSDVNYANGEDVEKLSSSGIIHGSDEVVNSRLVRALEELEERTSNLEKQRAEQDRELELLRNEFMDAGKKVQLLQDRIKELEAKSIPLVDDSLDDKSFKKSFCPEDKIYLIGGFDGYSWLSSLDCFSPSFNTITPLKSMSSDRSYASAVALDGMLYVFGGGDGNLWFDSVECYNWRHDEWTLCPSMKRQRGSLAGATLNGKIFAIGGGNGVECFPDVEMLDPEQGRWISNQSMLHTRFAPAAAELNGVIYAFGGYDGKAYLRSAERFDPRVGSWTEVPSMNVRRGSHSVAVLNEKIYCMGGYNGDEMVSSLEIFDPRLDSWVMGEPMNSERGYAATSVFGNSIISIGGVKDDEVIVDTVECYREGSGWTTTGWNAIGKRCFCSAIVL</sequence>
<protein>
    <recommendedName>
        <fullName evidence="2">DCD domain-containing protein</fullName>
    </recommendedName>
</protein>
<dbReference type="InterPro" id="IPR015915">
    <property type="entry name" value="Kelch-typ_b-propeller"/>
</dbReference>
<dbReference type="PROSITE" id="PS51222">
    <property type="entry name" value="DCD"/>
    <property type="match status" value="1"/>
</dbReference>
<evidence type="ECO:0000313" key="4">
    <source>
        <dbReference type="Proteomes" id="UP000243459"/>
    </source>
</evidence>
<dbReference type="Proteomes" id="UP000243459">
    <property type="component" value="Chromosome 2"/>
</dbReference>
<dbReference type="GO" id="GO:0034976">
    <property type="term" value="P:response to endoplasmic reticulum stress"/>
    <property type="evidence" value="ECO:0007669"/>
    <property type="project" value="InterPro"/>
</dbReference>
<dbReference type="InterPro" id="IPR006652">
    <property type="entry name" value="Kelch_1"/>
</dbReference>
<accession>A0A5P1FFH7</accession>
<proteinExistence type="predicted"/>
<dbReference type="SMART" id="SM00612">
    <property type="entry name" value="Kelch"/>
    <property type="match status" value="5"/>
</dbReference>
<dbReference type="SMART" id="SM00767">
    <property type="entry name" value="DCD"/>
    <property type="match status" value="1"/>
</dbReference>
<dbReference type="InterPro" id="IPR044832">
    <property type="entry name" value="NRP-like"/>
</dbReference>
<dbReference type="SUPFAM" id="SSF117281">
    <property type="entry name" value="Kelch motif"/>
    <property type="match status" value="1"/>
</dbReference>
<dbReference type="PRINTS" id="PR00501">
    <property type="entry name" value="KELCHREPEAT"/>
</dbReference>
<gene>
    <name evidence="3" type="ORF">A4U43_C02F3360</name>
</gene>